<sequence>MDYSSFQIEENSAQLEALESQWVTQNAALKVLVDVYVNQNQCSPELLEAIVNMTEKTEKEDEEDNVMALDEDYHSHETTHKNEVMEAIPTNNVLVKSEDNGISHETRREKKHNMEILEKTPPLEYDNTKMVEEDVESQVMIKNLDDEDPDLLGIEEFMQPRCHGIPKVHTWKLNEYLVKTPHILKR</sequence>
<dbReference type="AlphaFoldDB" id="A0A1R3FXN5"/>
<reference evidence="1 2" key="1">
    <citation type="submission" date="2013-09" db="EMBL/GenBank/DDBJ databases">
        <title>Corchorus capsularis genome sequencing.</title>
        <authorList>
            <person name="Alam M."/>
            <person name="Haque M.S."/>
            <person name="Islam M.S."/>
            <person name="Emdad E.M."/>
            <person name="Islam M.M."/>
            <person name="Ahmed B."/>
            <person name="Halim A."/>
            <person name="Hossen Q.M.M."/>
            <person name="Hossain M.Z."/>
            <person name="Ahmed R."/>
            <person name="Khan M.M."/>
            <person name="Islam R."/>
            <person name="Rashid M.M."/>
            <person name="Khan S.A."/>
            <person name="Rahman M.S."/>
            <person name="Alam M."/>
        </authorList>
    </citation>
    <scope>NUCLEOTIDE SEQUENCE [LARGE SCALE GENOMIC DNA]</scope>
    <source>
        <strain evidence="2">cv. CVL-1</strain>
        <tissue evidence="1">Whole seedling</tissue>
    </source>
</reference>
<dbReference type="Proteomes" id="UP000188268">
    <property type="component" value="Unassembled WGS sequence"/>
</dbReference>
<protein>
    <submittedName>
        <fullName evidence="1">Uncharacterized protein</fullName>
    </submittedName>
</protein>
<evidence type="ECO:0000313" key="2">
    <source>
        <dbReference type="Proteomes" id="UP000188268"/>
    </source>
</evidence>
<proteinExistence type="predicted"/>
<evidence type="ECO:0000313" key="1">
    <source>
        <dbReference type="EMBL" id="OMO50593.1"/>
    </source>
</evidence>
<dbReference type="Gramene" id="OMO50593">
    <property type="protein sequence ID" value="OMO50593"/>
    <property type="gene ID" value="CCACVL1_30357"/>
</dbReference>
<accession>A0A1R3FXN5</accession>
<dbReference type="EMBL" id="AWWV01016092">
    <property type="protein sequence ID" value="OMO50593.1"/>
    <property type="molecule type" value="Genomic_DNA"/>
</dbReference>
<organism evidence="1 2">
    <name type="scientific">Corchorus capsularis</name>
    <name type="common">Jute</name>
    <dbReference type="NCBI Taxonomy" id="210143"/>
    <lineage>
        <taxon>Eukaryota</taxon>
        <taxon>Viridiplantae</taxon>
        <taxon>Streptophyta</taxon>
        <taxon>Embryophyta</taxon>
        <taxon>Tracheophyta</taxon>
        <taxon>Spermatophyta</taxon>
        <taxon>Magnoliopsida</taxon>
        <taxon>eudicotyledons</taxon>
        <taxon>Gunneridae</taxon>
        <taxon>Pentapetalae</taxon>
        <taxon>rosids</taxon>
        <taxon>malvids</taxon>
        <taxon>Malvales</taxon>
        <taxon>Malvaceae</taxon>
        <taxon>Grewioideae</taxon>
        <taxon>Apeibeae</taxon>
        <taxon>Corchorus</taxon>
    </lineage>
</organism>
<comment type="caution">
    <text evidence="1">The sequence shown here is derived from an EMBL/GenBank/DDBJ whole genome shotgun (WGS) entry which is preliminary data.</text>
</comment>
<keyword evidence="2" id="KW-1185">Reference proteome</keyword>
<gene>
    <name evidence="1" type="ORF">CCACVL1_30357</name>
</gene>
<name>A0A1R3FXN5_COCAP</name>